<dbReference type="PROSITE" id="PS50893">
    <property type="entry name" value="ABC_TRANSPORTER_2"/>
    <property type="match status" value="1"/>
</dbReference>
<sequence>MRGFWGLMRAYWFSERWKEAWALTIIIALLTAVASKASVWIAEASGELVNSIAFFHNPLNMSPLATLLTNAGMLVLLVMIKDVAFVGVRHLFSSTLHRKWRAWLNSRFNKALLDGNHTHFHVQHAARGKDGLIAEAPDNIDQRVQDSIKQMTGGAIGLAMGVLGVATSLYFVGQKLIETSTSVAGLEFLGDYGGAVLAFAAVALYVPANTLIAMKLGGILERLTIAIQQAEGSYRAELTTLLRRSFHVAAAGGENVQKEMHDRLYVGIDRTWGRLNWINAGYMSFETIYNFVAARIVAYGPGLLPYMHEQIDLKRYVTGAELVNSLISQCSWFIQVMPSIATLKANARRITDLAIAIENVQQPQEFYRLSGRSDFRYDAQHPVFGLTVKRLELMHQGEDAQPFLSAGNIRFRRGEWTLIKGESGSGKTSLIKAINGLWPYGQGDIVFPEGVRSYYAAQDVKLQQVSLKRLVCLPDGDEAHADARVAAMLHKAGLGDFIEYLAAEDREGKTWDQVLSGGQKQKLMLARILLHQPGILFLDEATGALDLDAKIAFHQAIKDNCPGITVISVMHELEPPKAANGASFYHSILLVEDGIALKTPIVANPPMEVAAALVQPFPVDGARLRLARIIRAKGKRPGLR</sequence>
<keyword evidence="5" id="KW-0547">Nucleotide-binding</keyword>
<organism evidence="11 12">
    <name type="scientific">Neomesorhizobium albiziae</name>
    <dbReference type="NCBI Taxonomy" id="335020"/>
    <lineage>
        <taxon>Bacteria</taxon>
        <taxon>Pseudomonadati</taxon>
        <taxon>Pseudomonadota</taxon>
        <taxon>Alphaproteobacteria</taxon>
        <taxon>Hyphomicrobiales</taxon>
        <taxon>Phyllobacteriaceae</taxon>
        <taxon>Neomesorhizobium</taxon>
    </lineage>
</organism>
<protein>
    <submittedName>
        <fullName evidence="11">ABC-type uncharacterized transport system, permease and ATPase components</fullName>
    </submittedName>
</protein>
<dbReference type="OrthoDB" id="9810134at2"/>
<gene>
    <name evidence="11" type="ORF">SAMN04488498_108153</name>
</gene>
<keyword evidence="3" id="KW-0813">Transport</keyword>
<feature type="transmembrane region" description="Helical" evidence="9">
    <location>
        <begin position="153"/>
        <end position="172"/>
    </location>
</feature>
<dbReference type="SUPFAM" id="SSF52540">
    <property type="entry name" value="P-loop containing nucleoside triphosphate hydrolases"/>
    <property type="match status" value="1"/>
</dbReference>
<dbReference type="GO" id="GO:0016887">
    <property type="term" value="F:ATP hydrolysis activity"/>
    <property type="evidence" value="ECO:0007669"/>
    <property type="project" value="InterPro"/>
</dbReference>
<comment type="similarity">
    <text evidence="2">Belongs to the ABC transporter superfamily.</text>
</comment>
<evidence type="ECO:0000256" key="5">
    <source>
        <dbReference type="ARBA" id="ARBA00022741"/>
    </source>
</evidence>
<dbReference type="EMBL" id="FOSL01000008">
    <property type="protein sequence ID" value="SFK57389.1"/>
    <property type="molecule type" value="Genomic_DNA"/>
</dbReference>
<dbReference type="InterPro" id="IPR027417">
    <property type="entry name" value="P-loop_NTPase"/>
</dbReference>
<dbReference type="Gene3D" id="3.40.50.300">
    <property type="entry name" value="P-loop containing nucleotide triphosphate hydrolases"/>
    <property type="match status" value="1"/>
</dbReference>
<evidence type="ECO:0000256" key="2">
    <source>
        <dbReference type="ARBA" id="ARBA00005417"/>
    </source>
</evidence>
<evidence type="ECO:0000256" key="1">
    <source>
        <dbReference type="ARBA" id="ARBA00004651"/>
    </source>
</evidence>
<dbReference type="AlphaFoldDB" id="A0A1I4ANS1"/>
<keyword evidence="8 9" id="KW-0472">Membrane</keyword>
<evidence type="ECO:0000256" key="9">
    <source>
        <dbReference type="SAM" id="Phobius"/>
    </source>
</evidence>
<reference evidence="11 12" key="1">
    <citation type="submission" date="2016-10" db="EMBL/GenBank/DDBJ databases">
        <authorList>
            <person name="Varghese N."/>
            <person name="Submissions S."/>
        </authorList>
    </citation>
    <scope>NUCLEOTIDE SEQUENCE [LARGE SCALE GENOMIC DNA]</scope>
    <source>
        <strain evidence="11 12">DSM 21822</strain>
    </source>
</reference>
<proteinExistence type="inferred from homology"/>
<dbReference type="InterPro" id="IPR036640">
    <property type="entry name" value="ABC1_TM_sf"/>
</dbReference>
<feature type="transmembrane region" description="Helical" evidence="9">
    <location>
        <begin position="192"/>
        <end position="212"/>
    </location>
</feature>
<dbReference type="InterPro" id="IPR003593">
    <property type="entry name" value="AAA+_ATPase"/>
</dbReference>
<dbReference type="Proteomes" id="UP000323300">
    <property type="component" value="Unassembled WGS sequence"/>
</dbReference>
<dbReference type="GO" id="GO:0140359">
    <property type="term" value="F:ABC-type transporter activity"/>
    <property type="evidence" value="ECO:0007669"/>
    <property type="project" value="InterPro"/>
</dbReference>
<dbReference type="SMART" id="SM00382">
    <property type="entry name" value="AAA"/>
    <property type="match status" value="1"/>
</dbReference>
<comment type="subcellular location">
    <subcellularLocation>
        <location evidence="1">Cell membrane</location>
        <topology evidence="1">Multi-pass membrane protein</topology>
    </subcellularLocation>
</comment>
<dbReference type="GO" id="GO:0005886">
    <property type="term" value="C:plasma membrane"/>
    <property type="evidence" value="ECO:0007669"/>
    <property type="project" value="UniProtKB-SubCell"/>
</dbReference>
<dbReference type="InterPro" id="IPR050835">
    <property type="entry name" value="ABC_transporter_sub-D"/>
</dbReference>
<feature type="transmembrane region" description="Helical" evidence="9">
    <location>
        <begin position="20"/>
        <end position="41"/>
    </location>
</feature>
<dbReference type="InterPro" id="IPR011527">
    <property type="entry name" value="ABC1_TM_dom"/>
</dbReference>
<dbReference type="InterPro" id="IPR017871">
    <property type="entry name" value="ABC_transporter-like_CS"/>
</dbReference>
<evidence type="ECO:0000256" key="6">
    <source>
        <dbReference type="ARBA" id="ARBA00022840"/>
    </source>
</evidence>
<feature type="transmembrane region" description="Helical" evidence="9">
    <location>
        <begin position="61"/>
        <end position="80"/>
    </location>
</feature>
<dbReference type="GO" id="GO:0005524">
    <property type="term" value="F:ATP binding"/>
    <property type="evidence" value="ECO:0007669"/>
    <property type="project" value="UniProtKB-KW"/>
</dbReference>
<keyword evidence="4 9" id="KW-0812">Transmembrane</keyword>
<dbReference type="PANTHER" id="PTHR11384:SF59">
    <property type="entry name" value="LYSOSOMAL COBALAMIN TRANSPORTER ABCD4"/>
    <property type="match status" value="1"/>
</dbReference>
<name>A0A1I4ANS1_9HYPH</name>
<evidence type="ECO:0000259" key="10">
    <source>
        <dbReference type="PROSITE" id="PS50893"/>
    </source>
</evidence>
<keyword evidence="6" id="KW-0067">ATP-binding</keyword>
<accession>A0A1I4ANS1</accession>
<evidence type="ECO:0000313" key="11">
    <source>
        <dbReference type="EMBL" id="SFK57389.1"/>
    </source>
</evidence>
<dbReference type="InterPro" id="IPR003439">
    <property type="entry name" value="ABC_transporter-like_ATP-bd"/>
</dbReference>
<dbReference type="PROSITE" id="PS00211">
    <property type="entry name" value="ABC_TRANSPORTER_1"/>
    <property type="match status" value="1"/>
</dbReference>
<evidence type="ECO:0000256" key="7">
    <source>
        <dbReference type="ARBA" id="ARBA00022989"/>
    </source>
</evidence>
<dbReference type="Pfam" id="PF06472">
    <property type="entry name" value="ABC_membrane_2"/>
    <property type="match status" value="1"/>
</dbReference>
<evidence type="ECO:0000256" key="8">
    <source>
        <dbReference type="ARBA" id="ARBA00023136"/>
    </source>
</evidence>
<dbReference type="PANTHER" id="PTHR11384">
    <property type="entry name" value="ATP-BINDING CASSETTE, SUB-FAMILY D MEMBER"/>
    <property type="match status" value="1"/>
</dbReference>
<keyword evidence="7 9" id="KW-1133">Transmembrane helix</keyword>
<feature type="domain" description="ABC transporter" evidence="10">
    <location>
        <begin position="388"/>
        <end position="618"/>
    </location>
</feature>
<dbReference type="Pfam" id="PF00005">
    <property type="entry name" value="ABC_tran"/>
    <property type="match status" value="1"/>
</dbReference>
<keyword evidence="12" id="KW-1185">Reference proteome</keyword>
<evidence type="ECO:0000256" key="4">
    <source>
        <dbReference type="ARBA" id="ARBA00022692"/>
    </source>
</evidence>
<evidence type="ECO:0000313" key="12">
    <source>
        <dbReference type="Proteomes" id="UP000323300"/>
    </source>
</evidence>
<evidence type="ECO:0000256" key="3">
    <source>
        <dbReference type="ARBA" id="ARBA00022448"/>
    </source>
</evidence>
<dbReference type="SUPFAM" id="SSF90123">
    <property type="entry name" value="ABC transporter transmembrane region"/>
    <property type="match status" value="1"/>
</dbReference>
<dbReference type="Gene3D" id="1.20.1560.10">
    <property type="entry name" value="ABC transporter type 1, transmembrane domain"/>
    <property type="match status" value="1"/>
</dbReference>
<dbReference type="RefSeq" id="WP_149760960.1">
    <property type="nucleotide sequence ID" value="NZ_BSPE01000048.1"/>
</dbReference>